<keyword evidence="4" id="KW-1133">Transmembrane helix</keyword>
<evidence type="ECO:0000256" key="1">
    <source>
        <dbReference type="ARBA" id="ARBA00022679"/>
    </source>
</evidence>
<feature type="transmembrane region" description="Helical" evidence="4">
    <location>
        <begin position="63"/>
        <end position="84"/>
    </location>
</feature>
<dbReference type="InterPro" id="IPR050482">
    <property type="entry name" value="Sensor_HK_TwoCompSys"/>
</dbReference>
<keyword evidence="7" id="KW-1185">Reference proteome</keyword>
<accession>A0A1H4NXF9</accession>
<evidence type="ECO:0000313" key="6">
    <source>
        <dbReference type="EMBL" id="SEB99957.1"/>
    </source>
</evidence>
<evidence type="ECO:0000313" key="7">
    <source>
        <dbReference type="Proteomes" id="UP000199622"/>
    </source>
</evidence>
<evidence type="ECO:0000256" key="4">
    <source>
        <dbReference type="SAM" id="Phobius"/>
    </source>
</evidence>
<sequence length="394" mass="43148">MVSLVVPAQPDTLGWVEVPTIARRTSWTGGKVQERLRRLNLITTVPPLALVGVLLLLLTARSWWHVVLQVVGLVAALATAERWTAGDYLRVARPSLAVTAVVSLAGSLTDDTAAFFSLSVVGSYLIPPLPRHRLAALAGLTVLIAALGAANVLVHDDRIGWRLFQFVAVPAVAMLVSTGFMFVSQRFFDLIAELEQSREREADLAVTRERVRFASDLHDIQGHTLHVVKLKVALAEKLLDREPERAREELREVHDLVGETIVRTKELAYAQRRLNLSAELENAKNLFEAAGIHVRVTRESEVDATASELLGQVLRETTTNILRHAEARQVGITLTRRGITIVNDGAPETGPLELGGLAVLRQRLAEHGAELEVSHAGGRFRTAAAFPAPKEARR</sequence>
<dbReference type="GO" id="GO:0016020">
    <property type="term" value="C:membrane"/>
    <property type="evidence" value="ECO:0007669"/>
    <property type="project" value="InterPro"/>
</dbReference>
<dbReference type="Proteomes" id="UP000199622">
    <property type="component" value="Unassembled WGS sequence"/>
</dbReference>
<keyword evidence="2 6" id="KW-0418">Kinase</keyword>
<organism evidence="6 7">
    <name type="scientific">Amycolatopsis tolypomycina</name>
    <dbReference type="NCBI Taxonomy" id="208445"/>
    <lineage>
        <taxon>Bacteria</taxon>
        <taxon>Bacillati</taxon>
        <taxon>Actinomycetota</taxon>
        <taxon>Actinomycetes</taxon>
        <taxon>Pseudonocardiales</taxon>
        <taxon>Pseudonocardiaceae</taxon>
        <taxon>Amycolatopsis</taxon>
    </lineage>
</organism>
<dbReference type="Gene3D" id="1.20.5.1930">
    <property type="match status" value="1"/>
</dbReference>
<dbReference type="STRING" id="208445.SAMN04489727_2188"/>
<feature type="transmembrane region" description="Helical" evidence="4">
    <location>
        <begin position="39"/>
        <end position="57"/>
    </location>
</feature>
<evidence type="ECO:0000256" key="2">
    <source>
        <dbReference type="ARBA" id="ARBA00022777"/>
    </source>
</evidence>
<feature type="transmembrane region" description="Helical" evidence="4">
    <location>
        <begin position="134"/>
        <end position="154"/>
    </location>
</feature>
<evidence type="ECO:0000256" key="3">
    <source>
        <dbReference type="ARBA" id="ARBA00023012"/>
    </source>
</evidence>
<dbReference type="PANTHER" id="PTHR24421:SF63">
    <property type="entry name" value="SENSOR HISTIDINE KINASE DESK"/>
    <property type="match status" value="1"/>
</dbReference>
<keyword evidence="1" id="KW-0808">Transferase</keyword>
<feature type="domain" description="Signal transduction histidine kinase subgroup 3 dimerisation and phosphoacceptor" evidence="5">
    <location>
        <begin position="209"/>
        <end position="270"/>
    </location>
</feature>
<dbReference type="EMBL" id="FNSO01000004">
    <property type="protein sequence ID" value="SEB99957.1"/>
    <property type="molecule type" value="Genomic_DNA"/>
</dbReference>
<dbReference type="InterPro" id="IPR011712">
    <property type="entry name" value="Sig_transdc_His_kin_sub3_dim/P"/>
</dbReference>
<reference evidence="7" key="1">
    <citation type="submission" date="2016-10" db="EMBL/GenBank/DDBJ databases">
        <authorList>
            <person name="Varghese N."/>
            <person name="Submissions S."/>
        </authorList>
    </citation>
    <scope>NUCLEOTIDE SEQUENCE [LARGE SCALE GENOMIC DNA]</scope>
    <source>
        <strain evidence="7">DSM 44544</strain>
    </source>
</reference>
<keyword evidence="4" id="KW-0812">Transmembrane</keyword>
<keyword evidence="4" id="KW-0472">Membrane</keyword>
<dbReference type="InterPro" id="IPR036890">
    <property type="entry name" value="HATPase_C_sf"/>
</dbReference>
<gene>
    <name evidence="6" type="ORF">SAMN04489727_2188</name>
</gene>
<feature type="transmembrane region" description="Helical" evidence="4">
    <location>
        <begin position="166"/>
        <end position="188"/>
    </location>
</feature>
<dbReference type="Gene3D" id="3.30.565.10">
    <property type="entry name" value="Histidine kinase-like ATPase, C-terminal domain"/>
    <property type="match status" value="1"/>
</dbReference>
<dbReference type="Pfam" id="PF07730">
    <property type="entry name" value="HisKA_3"/>
    <property type="match status" value="1"/>
</dbReference>
<dbReference type="GO" id="GO:0000155">
    <property type="term" value="F:phosphorelay sensor kinase activity"/>
    <property type="evidence" value="ECO:0007669"/>
    <property type="project" value="InterPro"/>
</dbReference>
<dbReference type="AlphaFoldDB" id="A0A1H4NXF9"/>
<evidence type="ECO:0000259" key="5">
    <source>
        <dbReference type="Pfam" id="PF07730"/>
    </source>
</evidence>
<dbReference type="GO" id="GO:0046983">
    <property type="term" value="F:protein dimerization activity"/>
    <property type="evidence" value="ECO:0007669"/>
    <property type="project" value="InterPro"/>
</dbReference>
<dbReference type="PANTHER" id="PTHR24421">
    <property type="entry name" value="NITRATE/NITRITE SENSOR PROTEIN NARX-RELATED"/>
    <property type="match status" value="1"/>
</dbReference>
<keyword evidence="3" id="KW-0902">Two-component regulatory system</keyword>
<name>A0A1H4NXF9_9PSEU</name>
<proteinExistence type="predicted"/>
<protein>
    <submittedName>
        <fullName evidence="6">Two-component system, NarL family, sensor histidine kinase DesK</fullName>
    </submittedName>
</protein>